<reference evidence="7 8" key="1">
    <citation type="journal article" date="2024" name="Science">
        <title>Giant polyketide synthase enzymes in the biosynthesis of giant marine polyether toxins.</title>
        <authorList>
            <person name="Fallon T.R."/>
            <person name="Shende V.V."/>
            <person name="Wierzbicki I.H."/>
            <person name="Pendleton A.L."/>
            <person name="Watervoot N.F."/>
            <person name="Auber R.P."/>
            <person name="Gonzalez D.J."/>
            <person name="Wisecaver J.H."/>
            <person name="Moore B.S."/>
        </authorList>
    </citation>
    <scope>NUCLEOTIDE SEQUENCE [LARGE SCALE GENOMIC DNA]</scope>
    <source>
        <strain evidence="7 8">12B1</strain>
    </source>
</reference>
<dbReference type="Pfam" id="PF04193">
    <property type="entry name" value="PQ-loop"/>
    <property type="match status" value="1"/>
</dbReference>
<feature type="compositionally biased region" description="Gly residues" evidence="5">
    <location>
        <begin position="1"/>
        <end position="14"/>
    </location>
</feature>
<feature type="transmembrane region" description="Helical" evidence="6">
    <location>
        <begin position="211"/>
        <end position="230"/>
    </location>
</feature>
<evidence type="ECO:0000256" key="3">
    <source>
        <dbReference type="ARBA" id="ARBA00022989"/>
    </source>
</evidence>
<evidence type="ECO:0000256" key="5">
    <source>
        <dbReference type="SAM" id="MobiDB-lite"/>
    </source>
</evidence>
<organism evidence="7 8">
    <name type="scientific">Prymnesium parvum</name>
    <name type="common">Toxic golden alga</name>
    <dbReference type="NCBI Taxonomy" id="97485"/>
    <lineage>
        <taxon>Eukaryota</taxon>
        <taxon>Haptista</taxon>
        <taxon>Haptophyta</taxon>
        <taxon>Prymnesiophyceae</taxon>
        <taxon>Prymnesiales</taxon>
        <taxon>Prymnesiaceae</taxon>
        <taxon>Prymnesium</taxon>
    </lineage>
</organism>
<feature type="compositionally biased region" description="Low complexity" evidence="5">
    <location>
        <begin position="74"/>
        <end position="91"/>
    </location>
</feature>
<comment type="caution">
    <text evidence="7">The sequence shown here is derived from an EMBL/GenBank/DDBJ whole genome shotgun (WGS) entry which is preliminary data.</text>
</comment>
<evidence type="ECO:0000256" key="2">
    <source>
        <dbReference type="ARBA" id="ARBA00022692"/>
    </source>
</evidence>
<dbReference type="NCBIfam" id="NF037968">
    <property type="entry name" value="SemiSWEET_2"/>
    <property type="match status" value="1"/>
</dbReference>
<keyword evidence="3 6" id="KW-1133">Transmembrane helix</keyword>
<evidence type="ECO:0000256" key="6">
    <source>
        <dbReference type="SAM" id="Phobius"/>
    </source>
</evidence>
<accession>A0AB34K4X4</accession>
<evidence type="ECO:0000256" key="1">
    <source>
        <dbReference type="ARBA" id="ARBA00004141"/>
    </source>
</evidence>
<evidence type="ECO:0000256" key="4">
    <source>
        <dbReference type="ARBA" id="ARBA00023136"/>
    </source>
</evidence>
<dbReference type="GO" id="GO:0051119">
    <property type="term" value="F:sugar transmembrane transporter activity"/>
    <property type="evidence" value="ECO:0007669"/>
    <property type="project" value="InterPro"/>
</dbReference>
<dbReference type="GO" id="GO:0016020">
    <property type="term" value="C:membrane"/>
    <property type="evidence" value="ECO:0007669"/>
    <property type="project" value="UniProtKB-SubCell"/>
</dbReference>
<dbReference type="InterPro" id="IPR006603">
    <property type="entry name" value="PQ-loop_rpt"/>
</dbReference>
<dbReference type="Proteomes" id="UP001515480">
    <property type="component" value="Unassembled WGS sequence"/>
</dbReference>
<evidence type="ECO:0000313" key="7">
    <source>
        <dbReference type="EMBL" id="KAL1528979.1"/>
    </source>
</evidence>
<feature type="region of interest" description="Disordered" evidence="5">
    <location>
        <begin position="1"/>
        <end position="141"/>
    </location>
</feature>
<dbReference type="AlphaFoldDB" id="A0AB34K4X4"/>
<proteinExistence type="predicted"/>
<protein>
    <submittedName>
        <fullName evidence="7">Uncharacterized protein</fullName>
    </submittedName>
</protein>
<keyword evidence="2 6" id="KW-0812">Transmembrane</keyword>
<feature type="transmembrane region" description="Helical" evidence="6">
    <location>
        <begin position="148"/>
        <end position="169"/>
    </location>
</feature>
<dbReference type="InterPro" id="IPR047662">
    <property type="entry name" value="SemiSWEET"/>
</dbReference>
<keyword evidence="4 6" id="KW-0472">Membrane</keyword>
<dbReference type="Gene3D" id="1.20.1280.290">
    <property type="match status" value="1"/>
</dbReference>
<name>A0AB34K4X4_PRYPA</name>
<evidence type="ECO:0000313" key="8">
    <source>
        <dbReference type="Proteomes" id="UP001515480"/>
    </source>
</evidence>
<feature type="compositionally biased region" description="Basic and acidic residues" evidence="5">
    <location>
        <begin position="59"/>
        <end position="73"/>
    </location>
</feature>
<feature type="compositionally biased region" description="Basic and acidic residues" evidence="5">
    <location>
        <begin position="33"/>
        <end position="44"/>
    </location>
</feature>
<keyword evidence="8" id="KW-1185">Reference proteome</keyword>
<feature type="compositionally biased region" description="Acidic residues" evidence="5">
    <location>
        <begin position="49"/>
        <end position="58"/>
    </location>
</feature>
<feature type="transmembrane region" description="Helical" evidence="6">
    <location>
        <begin position="181"/>
        <end position="204"/>
    </location>
</feature>
<sequence>MGEGWGGKGKAKGWGGEKAKAKGWGGGNGTRWGADKAKGWDGTKAEASGGEEEAWDVDDSWRAEAAAPEKGKAAWDAASADWSKGAASGAAPWRDADDSHPSSSHGKTPPNGLRSMGAPKGYSRAQALTTKDDETEAMQTPSGGRLGLLARAMEAVGALAGLMTTAAFLPQVIEIERTGDVAGLSLHMYIVFVGGVGMWVLYGVCKKSPSLVAANCVTFVLASYILWMIVTRKETSPPPPPPRVAVCLAGTAHTLAHPRVVAAVASQLALDDVDLFAAVSIERELHSDNASAWLRSPQRVREALESMGVVEYVFYERANWTSSNCSLPSAHRLHLAPAAFGVHSCLPLIQRHEARLNRSYAFLVRARPDALWRAPLPSAATWPRGQVLAPLGAIDELAVVPRPLAASYFGAYELLQHGCWLLRSGLRSRLVTHSSHCVKEGVEPACLFQLKLMVDGVSVTHLTCDGLPLLPPPLALLCNASNASLPRRNMSSHYVCV</sequence>
<dbReference type="EMBL" id="JBGBPQ010000002">
    <property type="protein sequence ID" value="KAL1528979.1"/>
    <property type="molecule type" value="Genomic_DNA"/>
</dbReference>
<comment type="subcellular location">
    <subcellularLocation>
        <location evidence="1">Membrane</location>
        <topology evidence="1">Multi-pass membrane protein</topology>
    </subcellularLocation>
</comment>
<gene>
    <name evidence="7" type="ORF">AB1Y20_010300</name>
</gene>